<dbReference type="SUPFAM" id="SSF48264">
    <property type="entry name" value="Cytochrome P450"/>
    <property type="match status" value="1"/>
</dbReference>
<keyword evidence="13" id="KW-0472">Membrane</keyword>
<dbReference type="PROSITE" id="PS00086">
    <property type="entry name" value="CYTOCHROME_P450"/>
    <property type="match status" value="1"/>
</dbReference>
<feature type="chain" id="PRO_5037297548" description="Cytochrome P450" evidence="16">
    <location>
        <begin position="27"/>
        <end position="489"/>
    </location>
</feature>
<evidence type="ECO:0000256" key="14">
    <source>
        <dbReference type="PIRSR" id="PIRSR602401-1"/>
    </source>
</evidence>
<evidence type="ECO:0000313" key="17">
    <source>
        <dbReference type="EMBL" id="KAG6464691.1"/>
    </source>
</evidence>
<comment type="subcellular location">
    <subcellularLocation>
        <location evidence="4">Endoplasmic reticulum membrane</location>
        <topology evidence="4">Peripheral membrane protein</topology>
    </subcellularLocation>
    <subcellularLocation>
        <location evidence="3">Microsome membrane</location>
        <topology evidence="3">Peripheral membrane protein</topology>
    </subcellularLocation>
</comment>
<evidence type="ECO:0000313" key="18">
    <source>
        <dbReference type="Proteomes" id="UP000791440"/>
    </source>
</evidence>
<keyword evidence="10 15" id="KW-0560">Oxidoreductase</keyword>
<keyword evidence="11 14" id="KW-0408">Iron</keyword>
<keyword evidence="16" id="KW-0732">Signal</keyword>
<comment type="function">
    <text evidence="2">May be involved in the metabolism of insect hormones and in the breakdown of synthetic insecticides.</text>
</comment>
<proteinExistence type="inferred from homology"/>
<dbReference type="PANTHER" id="PTHR24291:SF189">
    <property type="entry name" value="CYTOCHROME P450 4C3-RELATED"/>
    <property type="match status" value="1"/>
</dbReference>
<dbReference type="InterPro" id="IPR002401">
    <property type="entry name" value="Cyt_P450_E_grp-I"/>
</dbReference>
<keyword evidence="18" id="KW-1185">Reference proteome</keyword>
<sequence>MLFLTLVCCICFLWVLWKRKWKTAHSLPPALSGKLPLIGHIHHFLGDTTQIFETLRKITEECDEKGGVITLSIGPMTLYGITDIDDCATIANTSYKKAFYYDFSKPLVGEGIFSADVPKWKLHRKLLNPALNVQILNGYMGIFNNQSKKLVEDLAVEVGKGPFDQFRYLLLNNLETVFQTLTCDGDGYTPLNVEYVESVQNILNILTTKFLRVWFHIPFVYYFSEHRKAELRCLKIIHDMSNRMIVKRKEKLKNMVQNNCYQNDSGKSKPLIDLMLQLADDDGLTDQEIRENIDTFLIAGFDTLSSALTCIFATLGSYPDVQNRAYEEVLEIFNDPDKDVDKNDLLKLVYVEAVIKETMRLYPMAFGVARCTDTEVKLKNYIVPAGTNCLLGFWSMHRQSIWGSDAHQFRPERWLNPDTLPKNPNAYAPFSIGKRNCIGKSYAMMSMKVLVAHVLHRYRITADVSKMKMKLDAVLKPASGYDISLENRI</sequence>
<accession>A0A922D0L0</accession>
<dbReference type="GO" id="GO:0005506">
    <property type="term" value="F:iron ion binding"/>
    <property type="evidence" value="ECO:0007669"/>
    <property type="project" value="InterPro"/>
</dbReference>
<dbReference type="GO" id="GO:0005789">
    <property type="term" value="C:endoplasmic reticulum membrane"/>
    <property type="evidence" value="ECO:0007669"/>
    <property type="project" value="UniProtKB-SubCell"/>
</dbReference>
<dbReference type="InterPro" id="IPR050196">
    <property type="entry name" value="Cytochrome_P450_Monoox"/>
</dbReference>
<evidence type="ECO:0008006" key="19">
    <source>
        <dbReference type="Google" id="ProtNLM"/>
    </source>
</evidence>
<dbReference type="InterPro" id="IPR036396">
    <property type="entry name" value="Cyt_P450_sf"/>
</dbReference>
<evidence type="ECO:0000256" key="8">
    <source>
        <dbReference type="ARBA" id="ARBA00022824"/>
    </source>
</evidence>
<evidence type="ECO:0000256" key="1">
    <source>
        <dbReference type="ARBA" id="ARBA00001971"/>
    </source>
</evidence>
<keyword evidence="12 15" id="KW-0503">Monooxygenase</keyword>
<evidence type="ECO:0000256" key="11">
    <source>
        <dbReference type="ARBA" id="ARBA00023004"/>
    </source>
</evidence>
<evidence type="ECO:0000256" key="4">
    <source>
        <dbReference type="ARBA" id="ARBA00004406"/>
    </source>
</evidence>
<evidence type="ECO:0000256" key="2">
    <source>
        <dbReference type="ARBA" id="ARBA00003690"/>
    </source>
</evidence>
<evidence type="ECO:0000256" key="7">
    <source>
        <dbReference type="ARBA" id="ARBA00022723"/>
    </source>
</evidence>
<evidence type="ECO:0000256" key="5">
    <source>
        <dbReference type="ARBA" id="ARBA00010617"/>
    </source>
</evidence>
<dbReference type="InterPro" id="IPR017972">
    <property type="entry name" value="Cyt_P450_CS"/>
</dbReference>
<dbReference type="GO" id="GO:0020037">
    <property type="term" value="F:heme binding"/>
    <property type="evidence" value="ECO:0007669"/>
    <property type="project" value="InterPro"/>
</dbReference>
<evidence type="ECO:0000256" key="15">
    <source>
        <dbReference type="RuleBase" id="RU000461"/>
    </source>
</evidence>
<dbReference type="Proteomes" id="UP000791440">
    <property type="component" value="Unassembled WGS sequence"/>
</dbReference>
<evidence type="ECO:0000256" key="13">
    <source>
        <dbReference type="ARBA" id="ARBA00023136"/>
    </source>
</evidence>
<dbReference type="PRINTS" id="PR00385">
    <property type="entry name" value="P450"/>
</dbReference>
<comment type="similarity">
    <text evidence="5 15">Belongs to the cytochrome P450 family.</text>
</comment>
<evidence type="ECO:0000256" key="3">
    <source>
        <dbReference type="ARBA" id="ARBA00004174"/>
    </source>
</evidence>
<dbReference type="AlphaFoldDB" id="A0A922D0L0"/>
<dbReference type="InterPro" id="IPR001128">
    <property type="entry name" value="Cyt_P450"/>
</dbReference>
<gene>
    <name evidence="17" type="ORF">O3G_MSEX014673</name>
</gene>
<protein>
    <recommendedName>
        <fullName evidence="19">Cytochrome P450</fullName>
    </recommendedName>
</protein>
<evidence type="ECO:0000256" key="12">
    <source>
        <dbReference type="ARBA" id="ARBA00023033"/>
    </source>
</evidence>
<keyword evidence="6 14" id="KW-0349">Heme</keyword>
<dbReference type="Gene3D" id="1.10.630.10">
    <property type="entry name" value="Cytochrome P450"/>
    <property type="match status" value="1"/>
</dbReference>
<name>A0A922D0L0_MANSE</name>
<dbReference type="PANTHER" id="PTHR24291">
    <property type="entry name" value="CYTOCHROME P450 FAMILY 4"/>
    <property type="match status" value="1"/>
</dbReference>
<keyword evidence="7 14" id="KW-0479">Metal-binding</keyword>
<evidence type="ECO:0000256" key="10">
    <source>
        <dbReference type="ARBA" id="ARBA00023002"/>
    </source>
</evidence>
<keyword evidence="8" id="KW-0256">Endoplasmic reticulum</keyword>
<reference evidence="17" key="2">
    <citation type="submission" date="2020-12" db="EMBL/GenBank/DDBJ databases">
        <authorList>
            <person name="Kanost M."/>
        </authorList>
    </citation>
    <scope>NUCLEOTIDE SEQUENCE</scope>
</reference>
<evidence type="ECO:0000256" key="9">
    <source>
        <dbReference type="ARBA" id="ARBA00022848"/>
    </source>
</evidence>
<dbReference type="GO" id="GO:0004497">
    <property type="term" value="F:monooxygenase activity"/>
    <property type="evidence" value="ECO:0007669"/>
    <property type="project" value="UniProtKB-KW"/>
</dbReference>
<comment type="cofactor">
    <cofactor evidence="1 14">
        <name>heme</name>
        <dbReference type="ChEBI" id="CHEBI:30413"/>
    </cofactor>
</comment>
<organism evidence="17 18">
    <name type="scientific">Manduca sexta</name>
    <name type="common">Tobacco hawkmoth</name>
    <name type="synonym">Tobacco hornworm</name>
    <dbReference type="NCBI Taxonomy" id="7130"/>
    <lineage>
        <taxon>Eukaryota</taxon>
        <taxon>Metazoa</taxon>
        <taxon>Ecdysozoa</taxon>
        <taxon>Arthropoda</taxon>
        <taxon>Hexapoda</taxon>
        <taxon>Insecta</taxon>
        <taxon>Pterygota</taxon>
        <taxon>Neoptera</taxon>
        <taxon>Endopterygota</taxon>
        <taxon>Lepidoptera</taxon>
        <taxon>Glossata</taxon>
        <taxon>Ditrysia</taxon>
        <taxon>Bombycoidea</taxon>
        <taxon>Sphingidae</taxon>
        <taxon>Sphinginae</taxon>
        <taxon>Sphingini</taxon>
        <taxon>Manduca</taxon>
    </lineage>
</organism>
<feature type="signal peptide" evidence="16">
    <location>
        <begin position="1"/>
        <end position="26"/>
    </location>
</feature>
<dbReference type="Pfam" id="PF00067">
    <property type="entry name" value="p450"/>
    <property type="match status" value="1"/>
</dbReference>
<keyword evidence="9" id="KW-0492">Microsome</keyword>
<dbReference type="EMBL" id="JH669231">
    <property type="protein sequence ID" value="KAG6464691.1"/>
    <property type="molecule type" value="Genomic_DNA"/>
</dbReference>
<dbReference type="PRINTS" id="PR00463">
    <property type="entry name" value="EP450I"/>
</dbReference>
<comment type="caution">
    <text evidence="17">The sequence shown here is derived from an EMBL/GenBank/DDBJ whole genome shotgun (WGS) entry which is preliminary data.</text>
</comment>
<dbReference type="GO" id="GO:0016705">
    <property type="term" value="F:oxidoreductase activity, acting on paired donors, with incorporation or reduction of molecular oxygen"/>
    <property type="evidence" value="ECO:0007669"/>
    <property type="project" value="InterPro"/>
</dbReference>
<evidence type="ECO:0000256" key="6">
    <source>
        <dbReference type="ARBA" id="ARBA00022617"/>
    </source>
</evidence>
<feature type="binding site" description="axial binding residue" evidence="14">
    <location>
        <position position="437"/>
    </location>
    <ligand>
        <name>heme</name>
        <dbReference type="ChEBI" id="CHEBI:30413"/>
    </ligand>
    <ligandPart>
        <name>Fe</name>
        <dbReference type="ChEBI" id="CHEBI:18248"/>
    </ligandPart>
</feature>
<evidence type="ECO:0000256" key="16">
    <source>
        <dbReference type="SAM" id="SignalP"/>
    </source>
</evidence>
<reference evidence="17" key="1">
    <citation type="journal article" date="2016" name="Insect Biochem. Mol. Biol.">
        <title>Multifaceted biological insights from a draft genome sequence of the tobacco hornworm moth, Manduca sexta.</title>
        <authorList>
            <person name="Kanost M.R."/>
            <person name="Arrese E.L."/>
            <person name="Cao X."/>
            <person name="Chen Y.R."/>
            <person name="Chellapilla S."/>
            <person name="Goldsmith M.R."/>
            <person name="Grosse-Wilde E."/>
            <person name="Heckel D.G."/>
            <person name="Herndon N."/>
            <person name="Jiang H."/>
            <person name="Papanicolaou A."/>
            <person name="Qu J."/>
            <person name="Soulages J.L."/>
            <person name="Vogel H."/>
            <person name="Walters J."/>
            <person name="Waterhouse R.M."/>
            <person name="Ahn S.J."/>
            <person name="Almeida F.C."/>
            <person name="An C."/>
            <person name="Aqrawi P."/>
            <person name="Bretschneider A."/>
            <person name="Bryant W.B."/>
            <person name="Bucks S."/>
            <person name="Chao H."/>
            <person name="Chevignon G."/>
            <person name="Christen J.M."/>
            <person name="Clarke D.F."/>
            <person name="Dittmer N.T."/>
            <person name="Ferguson L.C.F."/>
            <person name="Garavelou S."/>
            <person name="Gordon K.H.J."/>
            <person name="Gunaratna R.T."/>
            <person name="Han Y."/>
            <person name="Hauser F."/>
            <person name="He Y."/>
            <person name="Heidel-Fischer H."/>
            <person name="Hirsh A."/>
            <person name="Hu Y."/>
            <person name="Jiang H."/>
            <person name="Kalra D."/>
            <person name="Klinner C."/>
            <person name="Konig C."/>
            <person name="Kovar C."/>
            <person name="Kroll A.R."/>
            <person name="Kuwar S.S."/>
            <person name="Lee S.L."/>
            <person name="Lehman R."/>
            <person name="Li K."/>
            <person name="Li Z."/>
            <person name="Liang H."/>
            <person name="Lovelace S."/>
            <person name="Lu Z."/>
            <person name="Mansfield J.H."/>
            <person name="McCulloch K.J."/>
            <person name="Mathew T."/>
            <person name="Morton B."/>
            <person name="Muzny D.M."/>
            <person name="Neunemann D."/>
            <person name="Ongeri F."/>
            <person name="Pauchet Y."/>
            <person name="Pu L.L."/>
            <person name="Pyrousis I."/>
            <person name="Rao X.J."/>
            <person name="Redding A."/>
            <person name="Roesel C."/>
            <person name="Sanchez-Gracia A."/>
            <person name="Schaack S."/>
            <person name="Shukla A."/>
            <person name="Tetreau G."/>
            <person name="Wang Y."/>
            <person name="Xiong G.H."/>
            <person name="Traut W."/>
            <person name="Walsh T.K."/>
            <person name="Worley K.C."/>
            <person name="Wu D."/>
            <person name="Wu W."/>
            <person name="Wu Y.Q."/>
            <person name="Zhang X."/>
            <person name="Zou Z."/>
            <person name="Zucker H."/>
            <person name="Briscoe A.D."/>
            <person name="Burmester T."/>
            <person name="Clem R.J."/>
            <person name="Feyereisen R."/>
            <person name="Grimmelikhuijzen C.J.P."/>
            <person name="Hamodrakas S.J."/>
            <person name="Hansson B.S."/>
            <person name="Huguet E."/>
            <person name="Jermiin L.S."/>
            <person name="Lan Q."/>
            <person name="Lehman H.K."/>
            <person name="Lorenzen M."/>
            <person name="Merzendorfer H."/>
            <person name="Michalopoulos I."/>
            <person name="Morton D.B."/>
            <person name="Muthukrishnan S."/>
            <person name="Oakeshott J.G."/>
            <person name="Palmer W."/>
            <person name="Park Y."/>
            <person name="Passarelli A.L."/>
            <person name="Rozas J."/>
            <person name="Schwartz L.M."/>
            <person name="Smith W."/>
            <person name="Southgate A."/>
            <person name="Vilcinskas A."/>
            <person name="Vogt R."/>
            <person name="Wang P."/>
            <person name="Werren J."/>
            <person name="Yu X.Q."/>
            <person name="Zhou J.J."/>
            <person name="Brown S.J."/>
            <person name="Scherer S.E."/>
            <person name="Richards S."/>
            <person name="Blissard G.W."/>
        </authorList>
    </citation>
    <scope>NUCLEOTIDE SEQUENCE</scope>
</reference>